<accession>A0ACB7YNG2</accession>
<dbReference type="Proteomes" id="UP000828048">
    <property type="component" value="Chromosome 11"/>
</dbReference>
<comment type="caution">
    <text evidence="1">The sequence shown here is derived from an EMBL/GenBank/DDBJ whole genome shotgun (WGS) entry which is preliminary data.</text>
</comment>
<protein>
    <submittedName>
        <fullName evidence="1">Uncharacterized protein</fullName>
    </submittedName>
</protein>
<sequence>MAAKSSRNNDDGIDLKGFPLEQGLSITGVAENGRDDGGERGTRVTAAKSSRNNDDPTHLKLAVEMIRSCCYCSVSTHPENNGTERHELRRQKIASWGIASVCVGALLLPSTASFEDLPCEDPDIHFKYIEAAAKTGQIKEVEHVPRESNFCDTEKTKNFLVEAKLPDARPLINVCNRFGFVPDLTHYLYSNNMLRYIEGYVVQKVRVTSRILDYLKIHSFVKYAVLNSCYLVVRQLQDDEHPEDFIENLILSVRSLLPVEPLVDECDKSSGPNLCLPFCLLNCSESSHLAHVLRNRLRLLTQFLEHLLYLRDQVVSTALPESKRSEQVSAAVKAFMSTHLPNELIEPLEKIVLQNSVFSGNFNLRNLLVLTAIKVDPSRANAASGMAVDDECKLKFSELKTKRNYRFIIFKIEDQKVVVEKVGSPEESYEDFSASLPADECRYSVFDFDFTTEENCQKSKIFFIAWSPETARVRMKMVYASSKDRFKRELDGIQVELQATDPSEMSFDIVKCRAL</sequence>
<keyword evidence="2" id="KW-1185">Reference proteome</keyword>
<evidence type="ECO:0000313" key="1">
    <source>
        <dbReference type="EMBL" id="KAH7854674.1"/>
    </source>
</evidence>
<organism evidence="1 2">
    <name type="scientific">Vaccinium darrowii</name>
    <dbReference type="NCBI Taxonomy" id="229202"/>
    <lineage>
        <taxon>Eukaryota</taxon>
        <taxon>Viridiplantae</taxon>
        <taxon>Streptophyta</taxon>
        <taxon>Embryophyta</taxon>
        <taxon>Tracheophyta</taxon>
        <taxon>Spermatophyta</taxon>
        <taxon>Magnoliopsida</taxon>
        <taxon>eudicotyledons</taxon>
        <taxon>Gunneridae</taxon>
        <taxon>Pentapetalae</taxon>
        <taxon>asterids</taxon>
        <taxon>Ericales</taxon>
        <taxon>Ericaceae</taxon>
        <taxon>Vaccinioideae</taxon>
        <taxon>Vaccinieae</taxon>
        <taxon>Vaccinium</taxon>
    </lineage>
</organism>
<gene>
    <name evidence="1" type="ORF">Vadar_016704</name>
</gene>
<proteinExistence type="predicted"/>
<dbReference type="EMBL" id="CM037161">
    <property type="protein sequence ID" value="KAH7854674.1"/>
    <property type="molecule type" value="Genomic_DNA"/>
</dbReference>
<evidence type="ECO:0000313" key="2">
    <source>
        <dbReference type="Proteomes" id="UP000828048"/>
    </source>
</evidence>
<name>A0ACB7YNG2_9ERIC</name>
<reference evidence="1 2" key="1">
    <citation type="journal article" date="2021" name="Hortic Res">
        <title>High-quality reference genome and annotation aids understanding of berry development for evergreen blueberry (Vaccinium darrowii).</title>
        <authorList>
            <person name="Yu J."/>
            <person name="Hulse-Kemp A.M."/>
            <person name="Babiker E."/>
            <person name="Staton M."/>
        </authorList>
    </citation>
    <scope>NUCLEOTIDE SEQUENCE [LARGE SCALE GENOMIC DNA]</scope>
    <source>
        <strain evidence="2">cv. NJ 8807/NJ 8810</strain>
        <tissue evidence="1">Young leaf</tissue>
    </source>
</reference>